<dbReference type="RefSeq" id="WP_338605406.1">
    <property type="nucleotide sequence ID" value="NZ_AP028679.1"/>
</dbReference>
<dbReference type="Pfam" id="PF01656">
    <property type="entry name" value="CbiA"/>
    <property type="match status" value="1"/>
</dbReference>
<dbReference type="InterPro" id="IPR004459">
    <property type="entry name" value="CobQ_synth"/>
</dbReference>
<dbReference type="CDD" id="cd05389">
    <property type="entry name" value="CobQ_N"/>
    <property type="match status" value="1"/>
</dbReference>
<dbReference type="CDD" id="cd01750">
    <property type="entry name" value="GATase1_CobQ"/>
    <property type="match status" value="1"/>
</dbReference>
<dbReference type="InterPro" id="IPR002586">
    <property type="entry name" value="CobQ/CobB/MinD/ParA_Nub-bd_dom"/>
</dbReference>
<dbReference type="InterPro" id="IPR011698">
    <property type="entry name" value="GATase_3"/>
</dbReference>
<comment type="similarity">
    <text evidence="4">Belongs to the CobB/CobQ family. CobQ subfamily.</text>
</comment>
<comment type="function">
    <text evidence="4">Catalyzes amidations at positions B, D, E, and G on adenosylcobyrinic A,C-diamide. NH(2) groups are provided by glutamine, and one molecule of ATP is hydrogenolyzed for each amidation.</text>
</comment>
<dbReference type="SUPFAM" id="SSF52317">
    <property type="entry name" value="Class I glutamine amidotransferase-like"/>
    <property type="match status" value="1"/>
</dbReference>
<dbReference type="NCBIfam" id="NF001989">
    <property type="entry name" value="PRK00784.1"/>
    <property type="match status" value="1"/>
</dbReference>
<dbReference type="PROSITE" id="PS51274">
    <property type="entry name" value="GATASE_COBBQ"/>
    <property type="match status" value="1"/>
</dbReference>
<dbReference type="Gene3D" id="3.40.50.880">
    <property type="match status" value="1"/>
</dbReference>
<dbReference type="GO" id="GO:0015420">
    <property type="term" value="F:ABC-type vitamin B12 transporter activity"/>
    <property type="evidence" value="ECO:0007669"/>
    <property type="project" value="UniProtKB-UniRule"/>
</dbReference>
<evidence type="ECO:0000256" key="3">
    <source>
        <dbReference type="ARBA" id="ARBA00022962"/>
    </source>
</evidence>
<dbReference type="NCBIfam" id="TIGR00313">
    <property type="entry name" value="cobQ"/>
    <property type="match status" value="1"/>
</dbReference>
<evidence type="ECO:0000313" key="7">
    <source>
        <dbReference type="EMBL" id="BEQ13654.1"/>
    </source>
</evidence>
<evidence type="ECO:0000259" key="6">
    <source>
        <dbReference type="Pfam" id="PF07685"/>
    </source>
</evidence>
<feature type="active site" description="Nucleophile" evidence="4">
    <location>
        <position position="337"/>
    </location>
</feature>
<dbReference type="InterPro" id="IPR029062">
    <property type="entry name" value="Class_I_gatase-like"/>
</dbReference>
<dbReference type="Gene3D" id="3.40.50.300">
    <property type="entry name" value="P-loop containing nucleotide triphosphate hydrolases"/>
    <property type="match status" value="1"/>
</dbReference>
<dbReference type="InterPro" id="IPR047045">
    <property type="entry name" value="CobQ_N"/>
</dbReference>
<accession>A0AAU9EGG8</accession>
<dbReference type="SUPFAM" id="SSF52540">
    <property type="entry name" value="P-loop containing nucleoside triphosphate hydrolases"/>
    <property type="match status" value="1"/>
</dbReference>
<dbReference type="GO" id="GO:0009236">
    <property type="term" value="P:cobalamin biosynthetic process"/>
    <property type="evidence" value="ECO:0007669"/>
    <property type="project" value="UniProtKB-UniRule"/>
</dbReference>
<evidence type="ECO:0000256" key="2">
    <source>
        <dbReference type="ARBA" id="ARBA00022573"/>
    </source>
</evidence>
<dbReference type="PANTHER" id="PTHR21343:SF1">
    <property type="entry name" value="COBYRIC ACID SYNTHASE"/>
    <property type="match status" value="1"/>
</dbReference>
<dbReference type="PANTHER" id="PTHR21343">
    <property type="entry name" value="DETHIOBIOTIN SYNTHETASE"/>
    <property type="match status" value="1"/>
</dbReference>
<evidence type="ECO:0000256" key="1">
    <source>
        <dbReference type="ARBA" id="ARBA00004953"/>
    </source>
</evidence>
<reference evidence="8" key="1">
    <citation type="journal article" date="2023" name="Arch. Microbiol.">
        <title>Desulfoferula mesophilus gen. nov. sp. nov., a mesophilic sulfate-reducing bacterium isolated from a brackish lake sediment.</title>
        <authorList>
            <person name="Watanabe T."/>
            <person name="Yabe T."/>
            <person name="Tsuji J.M."/>
            <person name="Fukui M."/>
        </authorList>
    </citation>
    <scope>NUCLEOTIDE SEQUENCE [LARGE SCALE GENOMIC DNA]</scope>
    <source>
        <strain evidence="8">12FAK</strain>
    </source>
</reference>
<dbReference type="InterPro" id="IPR033949">
    <property type="entry name" value="CobQ_GATase1"/>
</dbReference>
<dbReference type="InterPro" id="IPR027417">
    <property type="entry name" value="P-loop_NTPase"/>
</dbReference>
<comment type="pathway">
    <text evidence="1 4">Cofactor biosynthesis; adenosylcobalamin biosynthesis.</text>
</comment>
<feature type="domain" description="CobB/CobQ-like glutamine amidotransferase" evidence="6">
    <location>
        <begin position="258"/>
        <end position="453"/>
    </location>
</feature>
<dbReference type="EMBL" id="AP028679">
    <property type="protein sequence ID" value="BEQ13654.1"/>
    <property type="molecule type" value="Genomic_DNA"/>
</dbReference>
<sequence length="504" mass="54190">MNPAIKYRPIMVAGTGSHVGKSVLVMGLCRVFQRRGIDVAPFKAQNMALNSGITPQGHEIGRAQVAQAQAAGLEPSVDMNPILLKPGGQTASQVVLMGRPLGNLAGIDYYQLKPRLVRTVMQAFRRLAARHQLVILEGAGSCAEVNLKRHDLVNLPMARRAGAKVILAADIDTGGVFAQVLGTLRLMTPGERKMMAGVVINKFRGDPSLFSEGMDYIARKGKVPVLGLVPRFEHIMLPQEDGVALERGELGGRAGSVRVGVVRLSHISNYTDFDALAATEGVQLSWLERPEELAGLDLLILPGTKNTLAALGRLRAGGLFEAVRDFHRLGGKVLGLCGGYQLLGREIADPQGVEGPPGAEQGLGLLPVTTVMAGDKTTTRVQAACASGLPFAVPGEVSGYEIHMGRTKARGTDRPAFRFTQVLGREERRDEGQVSEDGRVVGTYLHGILDNDDLRAAVLAWARGGAAPEQKGDYAAFRERQFDLLADHLERYLDLEGLLEPQNE</sequence>
<organism evidence="7 8">
    <name type="scientific">Desulfoferula mesophila</name>
    <dbReference type="NCBI Taxonomy" id="3058419"/>
    <lineage>
        <taxon>Bacteria</taxon>
        <taxon>Pseudomonadati</taxon>
        <taxon>Thermodesulfobacteriota</taxon>
        <taxon>Desulfarculia</taxon>
        <taxon>Desulfarculales</taxon>
        <taxon>Desulfarculaceae</taxon>
        <taxon>Desulfoferula</taxon>
    </lineage>
</organism>
<dbReference type="GO" id="GO:0003824">
    <property type="term" value="F:catalytic activity"/>
    <property type="evidence" value="ECO:0007669"/>
    <property type="project" value="InterPro"/>
</dbReference>
<evidence type="ECO:0000313" key="8">
    <source>
        <dbReference type="Proteomes" id="UP001366166"/>
    </source>
</evidence>
<feature type="domain" description="CobQ/CobB/MinD/ParA nucleotide binding" evidence="5">
    <location>
        <begin position="10"/>
        <end position="235"/>
    </location>
</feature>
<dbReference type="AlphaFoldDB" id="A0AAU9EGG8"/>
<dbReference type="Proteomes" id="UP001366166">
    <property type="component" value="Chromosome"/>
</dbReference>
<protein>
    <recommendedName>
        <fullName evidence="4">Cobyric acid synthase</fullName>
    </recommendedName>
</protein>
<proteinExistence type="inferred from homology"/>
<dbReference type="KEGG" id="dmp:FAK_07200"/>
<dbReference type="Pfam" id="PF07685">
    <property type="entry name" value="GATase_3"/>
    <property type="match status" value="1"/>
</dbReference>
<keyword evidence="2 4" id="KW-0169">Cobalamin biosynthesis</keyword>
<dbReference type="HAMAP" id="MF_00028">
    <property type="entry name" value="CobQ"/>
    <property type="match status" value="1"/>
</dbReference>
<evidence type="ECO:0000256" key="4">
    <source>
        <dbReference type="HAMAP-Rule" id="MF_00028"/>
    </source>
</evidence>
<name>A0AAU9EGG8_9BACT</name>
<keyword evidence="8" id="KW-1185">Reference proteome</keyword>
<feature type="active site" evidence="4">
    <location>
        <position position="446"/>
    </location>
</feature>
<gene>
    <name evidence="4" type="primary">cobQ</name>
    <name evidence="7" type="ORF">FAK_07200</name>
</gene>
<evidence type="ECO:0000259" key="5">
    <source>
        <dbReference type="Pfam" id="PF01656"/>
    </source>
</evidence>
<keyword evidence="3 4" id="KW-0315">Glutamine amidotransferase</keyword>